<dbReference type="EMBL" id="CP047650">
    <property type="protein sequence ID" value="QHJ00787.1"/>
    <property type="molecule type" value="Genomic_DNA"/>
</dbReference>
<dbReference type="Pfam" id="PF07963">
    <property type="entry name" value="N_methyl"/>
    <property type="match status" value="1"/>
</dbReference>
<dbReference type="KEGG" id="xyk:GT347_24055"/>
<dbReference type="RefSeq" id="WP_160554596.1">
    <property type="nucleotide sequence ID" value="NZ_CP047650.1"/>
</dbReference>
<dbReference type="NCBIfam" id="TIGR02523">
    <property type="entry name" value="type_IV_pilV"/>
    <property type="match status" value="1"/>
</dbReference>
<evidence type="ECO:0000313" key="2">
    <source>
        <dbReference type="Proteomes" id="UP000464787"/>
    </source>
</evidence>
<reference evidence="1 2" key="1">
    <citation type="submission" date="2020-01" db="EMBL/GenBank/DDBJ databases">
        <title>Genome sequencing of strain KACC 21265.</title>
        <authorList>
            <person name="Heo J."/>
            <person name="Kim S.-J."/>
            <person name="Kim J.-S."/>
            <person name="Hong S.-B."/>
            <person name="Kwon S.-W."/>
        </authorList>
    </citation>
    <scope>NUCLEOTIDE SEQUENCE [LARGE SCALE GENOMIC DNA]</scope>
    <source>
        <strain evidence="1 2">KACC 21265</strain>
    </source>
</reference>
<proteinExistence type="predicted"/>
<gene>
    <name evidence="1" type="primary">pilV</name>
    <name evidence="1" type="ORF">GT347_24055</name>
</gene>
<dbReference type="InterPro" id="IPR012902">
    <property type="entry name" value="N_methyl_site"/>
</dbReference>
<sequence length="208" mass="21813">MQRPKQRGMTLLEVLIAMLVMSVGMLGIAGLQAAVNKYQTGSRVRGKMAPLLSDIAERVRMNPTQAGDNVITGVASTSAYGLSTSWSDQITDPSAPSKNCETGTVTCSAAERAAYDMAIWRQRVRAAMPTGSALLSGNRATGFQVTFMWMDKDQTDKGGASTSTLASAATCSTAAETANSNRLSQQNCCPAAASAPAGVRCTNFTFVP</sequence>
<accession>A0A857JA53</accession>
<keyword evidence="2" id="KW-1185">Reference proteome</keyword>
<dbReference type="NCBIfam" id="TIGR02532">
    <property type="entry name" value="IV_pilin_GFxxxE"/>
    <property type="match status" value="1"/>
</dbReference>
<dbReference type="PROSITE" id="PS00409">
    <property type="entry name" value="PROKAR_NTER_METHYL"/>
    <property type="match status" value="1"/>
</dbReference>
<name>A0A857JA53_9BURK</name>
<evidence type="ECO:0000313" key="1">
    <source>
        <dbReference type="EMBL" id="QHJ00787.1"/>
    </source>
</evidence>
<organism evidence="1 2">
    <name type="scientific">Xylophilus rhododendri</name>
    <dbReference type="NCBI Taxonomy" id="2697032"/>
    <lineage>
        <taxon>Bacteria</taxon>
        <taxon>Pseudomonadati</taxon>
        <taxon>Pseudomonadota</taxon>
        <taxon>Betaproteobacteria</taxon>
        <taxon>Burkholderiales</taxon>
        <taxon>Xylophilus</taxon>
    </lineage>
</organism>
<protein>
    <submittedName>
        <fullName evidence="1">Type IV pilus modification protein PilV</fullName>
    </submittedName>
</protein>
<dbReference type="InterPro" id="IPR013362">
    <property type="entry name" value="Pilus_4_PilV"/>
</dbReference>
<dbReference type="Proteomes" id="UP000464787">
    <property type="component" value="Chromosome"/>
</dbReference>
<dbReference type="AlphaFoldDB" id="A0A857JA53"/>